<dbReference type="Proteomes" id="UP000076632">
    <property type="component" value="Unassembled WGS sequence"/>
</dbReference>
<dbReference type="InterPro" id="IPR039432">
    <property type="entry name" value="SRP9_dom"/>
</dbReference>
<feature type="compositionally biased region" description="Low complexity" evidence="1">
    <location>
        <begin position="121"/>
        <end position="150"/>
    </location>
</feature>
<name>A0A165JV54_XYLHT</name>
<dbReference type="GO" id="GO:0005786">
    <property type="term" value="C:signal recognition particle, endoplasmic reticulum targeting"/>
    <property type="evidence" value="ECO:0007669"/>
    <property type="project" value="TreeGrafter"/>
</dbReference>
<gene>
    <name evidence="3" type="ORF">L228DRAFT_279843</name>
</gene>
<dbReference type="PANTHER" id="PTHR12834:SF12">
    <property type="entry name" value="SIGNAL RECOGNITION PARTICLE 9 KDA PROTEIN"/>
    <property type="match status" value="1"/>
</dbReference>
<keyword evidence="4" id="KW-1185">Reference proteome</keyword>
<protein>
    <recommendedName>
        <fullName evidence="2">SRP9 domain-containing protein</fullName>
    </recommendedName>
</protein>
<feature type="domain" description="SRP9" evidence="2">
    <location>
        <begin position="5"/>
        <end position="94"/>
    </location>
</feature>
<dbReference type="Pfam" id="PF05486">
    <property type="entry name" value="SRP9-21"/>
    <property type="match status" value="1"/>
</dbReference>
<dbReference type="InterPro" id="IPR039914">
    <property type="entry name" value="SRP9-like"/>
</dbReference>
<reference evidence="3 4" key="1">
    <citation type="journal article" date="2016" name="Fungal Biol.">
        <title>The genome of Xylona heveae provides a window into fungal endophytism.</title>
        <authorList>
            <person name="Gazis R."/>
            <person name="Kuo A."/>
            <person name="Riley R."/>
            <person name="LaButti K."/>
            <person name="Lipzen A."/>
            <person name="Lin J."/>
            <person name="Amirebrahimi M."/>
            <person name="Hesse C.N."/>
            <person name="Spatafora J.W."/>
            <person name="Henrissat B."/>
            <person name="Hainaut M."/>
            <person name="Grigoriev I.V."/>
            <person name="Hibbett D.S."/>
        </authorList>
    </citation>
    <scope>NUCLEOTIDE SEQUENCE [LARGE SCALE GENOMIC DNA]</scope>
    <source>
        <strain evidence="3 4">TC161</strain>
    </source>
</reference>
<evidence type="ECO:0000313" key="3">
    <source>
        <dbReference type="EMBL" id="KZF26671.1"/>
    </source>
</evidence>
<dbReference type="STRING" id="1328760.A0A165JV54"/>
<proteinExistence type="predicted"/>
<dbReference type="GeneID" id="28900864"/>
<evidence type="ECO:0000256" key="1">
    <source>
        <dbReference type="SAM" id="MobiDB-lite"/>
    </source>
</evidence>
<dbReference type="AlphaFoldDB" id="A0A165JV54"/>
<organism evidence="3 4">
    <name type="scientific">Xylona heveae (strain CBS 132557 / TC161)</name>
    <dbReference type="NCBI Taxonomy" id="1328760"/>
    <lineage>
        <taxon>Eukaryota</taxon>
        <taxon>Fungi</taxon>
        <taxon>Dikarya</taxon>
        <taxon>Ascomycota</taxon>
        <taxon>Pezizomycotina</taxon>
        <taxon>Xylonomycetes</taxon>
        <taxon>Xylonales</taxon>
        <taxon>Xylonaceae</taxon>
        <taxon>Xylona</taxon>
    </lineage>
</organism>
<evidence type="ECO:0000313" key="4">
    <source>
        <dbReference type="Proteomes" id="UP000076632"/>
    </source>
</evidence>
<evidence type="ECO:0000259" key="2">
    <source>
        <dbReference type="Pfam" id="PF05486"/>
    </source>
</evidence>
<dbReference type="RefSeq" id="XP_018192226.1">
    <property type="nucleotide sequence ID" value="XM_018335727.1"/>
</dbReference>
<feature type="region of interest" description="Disordered" evidence="1">
    <location>
        <begin position="114"/>
        <end position="159"/>
    </location>
</feature>
<sequence length="159" mass="16378">MVYLPTSEQWLHQSSLLLQARPTTTRVTTKYSIKPAPISSSTHQAAPGQPAGNKGSLVLKTYDPASGVCLKYRTDKAAEVGRLIALLSRLGKGMSGQHIQEEVAIDAAMTDAPTALDGESGTATPTTTTGATTAGATPAAGQGQGQSQSGGKKKKKGKK</sequence>
<accession>A0A165JV54</accession>
<dbReference type="EMBL" id="KV407454">
    <property type="protein sequence ID" value="KZF26671.1"/>
    <property type="molecule type" value="Genomic_DNA"/>
</dbReference>
<dbReference type="PANTHER" id="PTHR12834">
    <property type="entry name" value="SIGNAL RECOGNITION PARTICLE 9 KDA PROTEIN"/>
    <property type="match status" value="1"/>
</dbReference>
<dbReference type="OMA" id="YETNKGA"/>
<dbReference type="GO" id="GO:0006614">
    <property type="term" value="P:SRP-dependent cotranslational protein targeting to membrane"/>
    <property type="evidence" value="ECO:0007669"/>
    <property type="project" value="InterPro"/>
</dbReference>
<dbReference type="InParanoid" id="A0A165JV54"/>
<dbReference type="OrthoDB" id="5419752at2759"/>